<reference evidence="3" key="3">
    <citation type="submission" date="2018-08" db="UniProtKB">
        <authorList>
            <consortium name="EnsemblPlants"/>
        </authorList>
    </citation>
    <scope>IDENTIFICATION</scope>
    <source>
        <strain evidence="3">cv. Bd21</strain>
    </source>
</reference>
<organism evidence="2">
    <name type="scientific">Brachypodium distachyon</name>
    <name type="common">Purple false brome</name>
    <name type="synonym">Trachynia distachya</name>
    <dbReference type="NCBI Taxonomy" id="15368"/>
    <lineage>
        <taxon>Eukaryota</taxon>
        <taxon>Viridiplantae</taxon>
        <taxon>Streptophyta</taxon>
        <taxon>Embryophyta</taxon>
        <taxon>Tracheophyta</taxon>
        <taxon>Spermatophyta</taxon>
        <taxon>Magnoliopsida</taxon>
        <taxon>Liliopsida</taxon>
        <taxon>Poales</taxon>
        <taxon>Poaceae</taxon>
        <taxon>BOP clade</taxon>
        <taxon>Pooideae</taxon>
        <taxon>Stipodae</taxon>
        <taxon>Brachypodieae</taxon>
        <taxon>Brachypodium</taxon>
    </lineage>
</organism>
<reference evidence="2 3" key="1">
    <citation type="journal article" date="2010" name="Nature">
        <title>Genome sequencing and analysis of the model grass Brachypodium distachyon.</title>
        <authorList>
            <consortium name="International Brachypodium Initiative"/>
        </authorList>
    </citation>
    <scope>NUCLEOTIDE SEQUENCE [LARGE SCALE GENOMIC DNA]</scope>
    <source>
        <strain evidence="2 3">Bd21</strain>
    </source>
</reference>
<evidence type="ECO:0000313" key="4">
    <source>
        <dbReference type="Proteomes" id="UP000008810"/>
    </source>
</evidence>
<keyword evidence="4" id="KW-1185">Reference proteome</keyword>
<protein>
    <submittedName>
        <fullName evidence="2 3">Uncharacterized protein</fullName>
    </submittedName>
</protein>
<evidence type="ECO:0000256" key="1">
    <source>
        <dbReference type="SAM" id="MobiDB-lite"/>
    </source>
</evidence>
<accession>A0A0Q3FQI8</accession>
<dbReference type="EnsemblPlants" id="KQK01624">
    <property type="protein sequence ID" value="KQK01624"/>
    <property type="gene ID" value="BRADI_3g57155v3"/>
</dbReference>
<dbReference type="AlphaFoldDB" id="A0A0Q3FQI8"/>
<reference evidence="2" key="2">
    <citation type="submission" date="2017-06" db="EMBL/GenBank/DDBJ databases">
        <title>WGS assembly of Brachypodium distachyon.</title>
        <authorList>
            <consortium name="The International Brachypodium Initiative"/>
            <person name="Lucas S."/>
            <person name="Harmon-Smith M."/>
            <person name="Lail K."/>
            <person name="Tice H."/>
            <person name="Grimwood J."/>
            <person name="Bruce D."/>
            <person name="Barry K."/>
            <person name="Shu S."/>
            <person name="Lindquist E."/>
            <person name="Wang M."/>
            <person name="Pitluck S."/>
            <person name="Vogel J.P."/>
            <person name="Garvin D.F."/>
            <person name="Mockler T.C."/>
            <person name="Schmutz J."/>
            <person name="Rokhsar D."/>
            <person name="Bevan M.W."/>
        </authorList>
    </citation>
    <scope>NUCLEOTIDE SEQUENCE</scope>
    <source>
        <strain evidence="2">Bd21</strain>
    </source>
</reference>
<proteinExistence type="predicted"/>
<dbReference type="EMBL" id="CM000882">
    <property type="protein sequence ID" value="KQK01624.1"/>
    <property type="molecule type" value="Genomic_DNA"/>
</dbReference>
<dbReference type="InParanoid" id="A0A0Q3FQI8"/>
<dbReference type="Gramene" id="KQK01624">
    <property type="protein sequence ID" value="KQK01624"/>
    <property type="gene ID" value="BRADI_3g57155v3"/>
</dbReference>
<gene>
    <name evidence="2" type="ORF">BRADI_3g57155v3</name>
</gene>
<evidence type="ECO:0000313" key="2">
    <source>
        <dbReference type="EMBL" id="KQK01624.1"/>
    </source>
</evidence>
<dbReference type="Proteomes" id="UP000008810">
    <property type="component" value="Chromosome 3"/>
</dbReference>
<evidence type="ECO:0000313" key="3">
    <source>
        <dbReference type="EnsemblPlants" id="KQK01624"/>
    </source>
</evidence>
<name>A0A0Q3FQI8_BRADI</name>
<sequence length="174" mass="18880">MPEGHSSFTVPATIQSVAVPIQSAAASIQLSAPRFNPPPTPASSLYSSSSIQSSSGGVPKWEAAREGGGLRAPDRRRARSGVRWASPRQVAHTGFSQVRKNSNEDSWRLAVRLMVLPTGEAGTMASYFICRYATSLCYVSLDEIERCMEIGLMCTQIERGGQPTMPDVFEMLNQ</sequence>
<feature type="compositionally biased region" description="Low complexity" evidence="1">
    <location>
        <begin position="43"/>
        <end position="55"/>
    </location>
</feature>
<feature type="region of interest" description="Disordered" evidence="1">
    <location>
        <begin position="35"/>
        <end position="83"/>
    </location>
</feature>